<evidence type="ECO:0000259" key="2">
    <source>
        <dbReference type="SMART" id="SM00899"/>
    </source>
</evidence>
<dbReference type="AlphaFoldDB" id="A0A6N7XDL0"/>
<evidence type="ECO:0000256" key="1">
    <source>
        <dbReference type="ARBA" id="ARBA00023004"/>
    </source>
</evidence>
<name>A0A6N7XDL0_9FIRM</name>
<gene>
    <name evidence="3" type="ORF">FYJ71_05460</name>
</gene>
<accession>A0A6N7XDL0</accession>
<dbReference type="EMBL" id="VUNE01000002">
    <property type="protein sequence ID" value="MST62422.1"/>
    <property type="molecule type" value="Genomic_DNA"/>
</dbReference>
<comment type="caution">
    <text evidence="3">The sequence shown here is derived from an EMBL/GenBank/DDBJ whole genome shotgun (WGS) entry which is preliminary data.</text>
</comment>
<keyword evidence="1" id="KW-0408">Iron</keyword>
<sequence>MNLALAPTGVQMKIVKIKIKDEQKKQLANMGFIEGAVVSVVSSNSGNLIVNIKDSRVGIGMDISQRIMVSPI</sequence>
<dbReference type="PANTHER" id="PTHR43151:SF1">
    <property type="entry name" value="SSR2333 PROTEIN"/>
    <property type="match status" value="1"/>
</dbReference>
<feature type="domain" description="Ferrous iron transporter FeoA-like" evidence="2">
    <location>
        <begin position="1"/>
        <end position="71"/>
    </location>
</feature>
<dbReference type="SUPFAM" id="SSF50037">
    <property type="entry name" value="C-terminal domain of transcriptional repressors"/>
    <property type="match status" value="1"/>
</dbReference>
<organism evidence="3 4">
    <name type="scientific">Peptostreptococcus porci</name>
    <dbReference type="NCBI Taxonomy" id="2652282"/>
    <lineage>
        <taxon>Bacteria</taxon>
        <taxon>Bacillati</taxon>
        <taxon>Bacillota</taxon>
        <taxon>Clostridia</taxon>
        <taxon>Peptostreptococcales</taxon>
        <taxon>Peptostreptococcaceae</taxon>
        <taxon>Peptostreptococcus</taxon>
    </lineage>
</organism>
<dbReference type="Proteomes" id="UP000440713">
    <property type="component" value="Unassembled WGS sequence"/>
</dbReference>
<dbReference type="InterPro" id="IPR007167">
    <property type="entry name" value="Fe-transptr_FeoA-like"/>
</dbReference>
<reference evidence="3 4" key="1">
    <citation type="submission" date="2019-08" db="EMBL/GenBank/DDBJ databases">
        <title>In-depth cultivation of the pig gut microbiome towards novel bacterial diversity and tailored functional studies.</title>
        <authorList>
            <person name="Wylensek D."/>
            <person name="Hitch T.C.A."/>
            <person name="Clavel T."/>
        </authorList>
    </citation>
    <scope>NUCLEOTIDE SEQUENCE [LARGE SCALE GENOMIC DNA]</scope>
    <source>
        <strain evidence="3 4">WCA-SAB-591-4A-A</strain>
    </source>
</reference>
<protein>
    <submittedName>
        <fullName evidence="3">Ferrous iron transport protein A</fullName>
    </submittedName>
</protein>
<proteinExistence type="predicted"/>
<dbReference type="GO" id="GO:0046914">
    <property type="term" value="F:transition metal ion binding"/>
    <property type="evidence" value="ECO:0007669"/>
    <property type="project" value="InterPro"/>
</dbReference>
<dbReference type="Gene3D" id="2.30.30.90">
    <property type="match status" value="1"/>
</dbReference>
<dbReference type="InterPro" id="IPR008988">
    <property type="entry name" value="Transcriptional_repressor_C"/>
</dbReference>
<dbReference type="RefSeq" id="WP_154537808.1">
    <property type="nucleotide sequence ID" value="NZ_JAXDWS010000027.1"/>
</dbReference>
<evidence type="ECO:0000313" key="3">
    <source>
        <dbReference type="EMBL" id="MST62422.1"/>
    </source>
</evidence>
<keyword evidence="4" id="KW-1185">Reference proteome</keyword>
<dbReference type="InterPro" id="IPR053184">
    <property type="entry name" value="FeoA-like"/>
</dbReference>
<dbReference type="PANTHER" id="PTHR43151">
    <property type="entry name" value="FEOA FAMILY PROTEIN"/>
    <property type="match status" value="1"/>
</dbReference>
<dbReference type="SMART" id="SM00899">
    <property type="entry name" value="FeoA"/>
    <property type="match status" value="1"/>
</dbReference>
<evidence type="ECO:0000313" key="4">
    <source>
        <dbReference type="Proteomes" id="UP000440713"/>
    </source>
</evidence>
<dbReference type="Pfam" id="PF04023">
    <property type="entry name" value="FeoA"/>
    <property type="match status" value="1"/>
</dbReference>
<dbReference type="InterPro" id="IPR038157">
    <property type="entry name" value="FeoA_core_dom"/>
</dbReference>